<dbReference type="RefSeq" id="WP_175034623.1">
    <property type="nucleotide sequence ID" value="NZ_CABVPW010000041.1"/>
</dbReference>
<reference evidence="1 2" key="1">
    <citation type="submission" date="2019-09" db="EMBL/GenBank/DDBJ databases">
        <authorList>
            <person name="Depoorter E."/>
        </authorList>
    </citation>
    <scope>NUCLEOTIDE SEQUENCE [LARGE SCALE GENOMIC DNA]</scope>
    <source>
        <strain evidence="1">LMG 23254</strain>
    </source>
</reference>
<dbReference type="AlphaFoldDB" id="A0A6P2RFV3"/>
<organism evidence="1 2">
    <name type="scientific">Burkholderia lata (strain ATCC 17760 / DSM 23089 / LMG 22485 / NCIMB 9086 / R18194 / 383)</name>
    <dbReference type="NCBI Taxonomy" id="482957"/>
    <lineage>
        <taxon>Bacteria</taxon>
        <taxon>Pseudomonadati</taxon>
        <taxon>Pseudomonadota</taxon>
        <taxon>Betaproteobacteria</taxon>
        <taxon>Burkholderiales</taxon>
        <taxon>Burkholderiaceae</taxon>
        <taxon>Burkholderia</taxon>
        <taxon>Burkholderia cepacia complex</taxon>
    </lineage>
</organism>
<dbReference type="EMBL" id="CABVPW010000041">
    <property type="protein sequence ID" value="VWC31986.1"/>
    <property type="molecule type" value="Genomic_DNA"/>
</dbReference>
<evidence type="ECO:0000313" key="1">
    <source>
        <dbReference type="EMBL" id="VWC31986.1"/>
    </source>
</evidence>
<protein>
    <submittedName>
        <fullName evidence="1">Uncharacterized protein</fullName>
    </submittedName>
</protein>
<accession>A0A6P2RFV3</accession>
<dbReference type="Proteomes" id="UP000494218">
    <property type="component" value="Unassembled WGS sequence"/>
</dbReference>
<proteinExistence type="predicted"/>
<name>A0A6P2RFV3_BURL3</name>
<sequence length="91" mass="10236">MKSIEFVRGHKAAISDVLAQYHVRNPRYVPDATEAADVVLLVQPERSVSYFDVFKLETELEEHLHAKVTILTEGGLKGSDRDRILGMAEKV</sequence>
<evidence type="ECO:0000313" key="2">
    <source>
        <dbReference type="Proteomes" id="UP000494218"/>
    </source>
</evidence>
<gene>
    <name evidence="1" type="ORF">BLA23254_06405</name>
</gene>